<evidence type="ECO:0000256" key="11">
    <source>
        <dbReference type="RuleBase" id="RU004396"/>
    </source>
</evidence>
<dbReference type="Proteomes" id="UP000887567">
    <property type="component" value="Unplaced"/>
</dbReference>
<keyword evidence="9 12" id="KW-0496">Mitochondrion</keyword>
<evidence type="ECO:0000256" key="5">
    <source>
        <dbReference type="ARBA" id="ARBA00022792"/>
    </source>
</evidence>
<dbReference type="SUPFAM" id="SSF81411">
    <property type="entry name" value="Mitochondrial cytochrome c oxidase subunit VIa"/>
    <property type="match status" value="1"/>
</dbReference>
<evidence type="ECO:0000256" key="1">
    <source>
        <dbReference type="ARBA" id="ARBA00004434"/>
    </source>
</evidence>
<keyword evidence="7" id="KW-1133">Transmembrane helix</keyword>
<dbReference type="InterPro" id="IPR001349">
    <property type="entry name" value="Cyt_c_oxidase_su6a"/>
</dbReference>
<evidence type="ECO:0000256" key="12">
    <source>
        <dbReference type="RuleBase" id="RU004397"/>
    </source>
</evidence>
<proteinExistence type="inferred from homology"/>
<dbReference type="EnsemblMetazoa" id="XM_021060966.1">
    <property type="protein sequence ID" value="XP_020916625.1"/>
    <property type="gene ID" value="LOC110254009"/>
</dbReference>
<sequence length="200" mass="23620">MAASRFQALGFSRRFQRIWNSGHRFQSSFRQALQEEEKHAEGTLKNWKRISLFIAIPATLTIGYKAFFVDHEEHPNPDNYVPYSHIRIRNKAFPWGDGDHSLFHNDHVNLGFEKTEEGEEEEAELAPKKDHWITKLIVDYLMDDPEENRKKRNEHMALIRERCDEYLEKKRKKQYPPEPMDFEGINTATLRATELGVDGY</sequence>
<evidence type="ECO:0000256" key="2">
    <source>
        <dbReference type="ARBA" id="ARBA00004673"/>
    </source>
</evidence>
<keyword evidence="4" id="KW-0812">Transmembrane</keyword>
<keyword evidence="8" id="KW-0560">Oxidoreductase</keyword>
<accession>A0A913Y8Z5</accession>
<dbReference type="GO" id="GO:0006123">
    <property type="term" value="P:mitochondrial electron transport, cytochrome c to oxygen"/>
    <property type="evidence" value="ECO:0007669"/>
    <property type="project" value="TreeGrafter"/>
</dbReference>
<dbReference type="KEGG" id="epa:110254009"/>
<organism evidence="13 14">
    <name type="scientific">Exaiptasia diaphana</name>
    <name type="common">Tropical sea anemone</name>
    <name type="synonym">Aiptasia pulchella</name>
    <dbReference type="NCBI Taxonomy" id="2652724"/>
    <lineage>
        <taxon>Eukaryota</taxon>
        <taxon>Metazoa</taxon>
        <taxon>Cnidaria</taxon>
        <taxon>Anthozoa</taxon>
        <taxon>Hexacorallia</taxon>
        <taxon>Actiniaria</taxon>
        <taxon>Aiptasiidae</taxon>
        <taxon>Exaiptasia</taxon>
    </lineage>
</organism>
<keyword evidence="14" id="KW-1185">Reference proteome</keyword>
<comment type="pathway">
    <text evidence="2">Energy metabolism; oxidative phosphorylation.</text>
</comment>
<dbReference type="AlphaFoldDB" id="A0A913Y8Z5"/>
<evidence type="ECO:0000256" key="10">
    <source>
        <dbReference type="ARBA" id="ARBA00023136"/>
    </source>
</evidence>
<dbReference type="PROSITE" id="PS01329">
    <property type="entry name" value="COX6A"/>
    <property type="match status" value="1"/>
</dbReference>
<keyword evidence="5 12" id="KW-0999">Mitochondrion inner membrane</keyword>
<comment type="subcellular location">
    <subcellularLocation>
        <location evidence="1">Mitochondrion inner membrane</location>
        <topology evidence="1">Single-pass membrane protein</topology>
    </subcellularLocation>
</comment>
<dbReference type="PANTHER" id="PTHR11504">
    <property type="entry name" value="CYTOCHROME C OXIDASE POLYPEPTIDE VIA"/>
    <property type="match status" value="1"/>
</dbReference>
<dbReference type="GO" id="GO:0016491">
    <property type="term" value="F:oxidoreductase activity"/>
    <property type="evidence" value="ECO:0007669"/>
    <property type="project" value="UniProtKB-KW"/>
</dbReference>
<evidence type="ECO:0000256" key="9">
    <source>
        <dbReference type="ARBA" id="ARBA00023128"/>
    </source>
</evidence>
<evidence type="ECO:0000313" key="14">
    <source>
        <dbReference type="Proteomes" id="UP000887567"/>
    </source>
</evidence>
<evidence type="ECO:0000256" key="6">
    <source>
        <dbReference type="ARBA" id="ARBA00022946"/>
    </source>
</evidence>
<evidence type="ECO:0000256" key="4">
    <source>
        <dbReference type="ARBA" id="ARBA00022692"/>
    </source>
</evidence>
<evidence type="ECO:0000313" key="13">
    <source>
        <dbReference type="EnsemblMetazoa" id="XP_020916625.1"/>
    </source>
</evidence>
<dbReference type="RefSeq" id="XP_020916625.1">
    <property type="nucleotide sequence ID" value="XM_021060966.1"/>
</dbReference>
<dbReference type="Gene3D" id="4.10.95.10">
    <property type="entry name" value="Cytochrome c oxidase, subunit VIa"/>
    <property type="match status" value="1"/>
</dbReference>
<dbReference type="PANTHER" id="PTHR11504:SF0">
    <property type="entry name" value="CYTOCHROME C OXIDASE SUBUNIT"/>
    <property type="match status" value="1"/>
</dbReference>
<evidence type="ECO:0000256" key="3">
    <source>
        <dbReference type="ARBA" id="ARBA00005553"/>
    </source>
</evidence>
<reference evidence="13" key="1">
    <citation type="submission" date="2022-11" db="UniProtKB">
        <authorList>
            <consortium name="EnsemblMetazoa"/>
        </authorList>
    </citation>
    <scope>IDENTIFICATION</scope>
</reference>
<dbReference type="Pfam" id="PF02046">
    <property type="entry name" value="COX6A"/>
    <property type="match status" value="1"/>
</dbReference>
<dbReference type="InterPro" id="IPR018507">
    <property type="entry name" value="Cyt_c_oxidase_su6a_CS"/>
</dbReference>
<keyword evidence="10 12" id="KW-0472">Membrane</keyword>
<keyword evidence="6" id="KW-0809">Transit peptide</keyword>
<comment type="similarity">
    <text evidence="3 11">Belongs to the cytochrome c oxidase subunit 6A family.</text>
</comment>
<dbReference type="GO" id="GO:0005743">
    <property type="term" value="C:mitochondrial inner membrane"/>
    <property type="evidence" value="ECO:0007669"/>
    <property type="project" value="UniProtKB-SubCell"/>
</dbReference>
<dbReference type="GO" id="GO:0030234">
    <property type="term" value="F:enzyme regulator activity"/>
    <property type="evidence" value="ECO:0007669"/>
    <property type="project" value="TreeGrafter"/>
</dbReference>
<dbReference type="OrthoDB" id="5947505at2759"/>
<evidence type="ECO:0000256" key="7">
    <source>
        <dbReference type="ARBA" id="ARBA00022989"/>
    </source>
</evidence>
<dbReference type="OMA" id="YSHIRIR"/>
<evidence type="ECO:0000256" key="8">
    <source>
        <dbReference type="ARBA" id="ARBA00023002"/>
    </source>
</evidence>
<dbReference type="InterPro" id="IPR036418">
    <property type="entry name" value="Cyt_c_oxidase_su6a_sf"/>
</dbReference>
<dbReference type="GeneID" id="110254009"/>
<name>A0A913Y8Z5_EXADI</name>
<protein>
    <recommendedName>
        <fullName evidence="12">Cytochrome c oxidase subunit</fullName>
    </recommendedName>
    <alternativeName>
        <fullName evidence="12">Cytochrome c oxidase polypeptide VIa</fullName>
    </alternativeName>
</protein>